<gene>
    <name evidence="1" type="ORF">TorRG33x02_118170</name>
</gene>
<dbReference type="Proteomes" id="UP000237000">
    <property type="component" value="Unassembled WGS sequence"/>
</dbReference>
<sequence length="47" mass="4960">MGASLGGKLETGGIVRKWLLTVYGGTVLAHLQVSIFVEADTGWIISN</sequence>
<proteinExistence type="predicted"/>
<organism evidence="1 2">
    <name type="scientific">Trema orientale</name>
    <name type="common">Charcoal tree</name>
    <name type="synonym">Celtis orientalis</name>
    <dbReference type="NCBI Taxonomy" id="63057"/>
    <lineage>
        <taxon>Eukaryota</taxon>
        <taxon>Viridiplantae</taxon>
        <taxon>Streptophyta</taxon>
        <taxon>Embryophyta</taxon>
        <taxon>Tracheophyta</taxon>
        <taxon>Spermatophyta</taxon>
        <taxon>Magnoliopsida</taxon>
        <taxon>eudicotyledons</taxon>
        <taxon>Gunneridae</taxon>
        <taxon>Pentapetalae</taxon>
        <taxon>rosids</taxon>
        <taxon>fabids</taxon>
        <taxon>Rosales</taxon>
        <taxon>Cannabaceae</taxon>
        <taxon>Trema</taxon>
    </lineage>
</organism>
<protein>
    <submittedName>
        <fullName evidence="1">Uncharacterized protein</fullName>
    </submittedName>
</protein>
<evidence type="ECO:0000313" key="1">
    <source>
        <dbReference type="EMBL" id="PON92493.1"/>
    </source>
</evidence>
<keyword evidence="2" id="KW-1185">Reference proteome</keyword>
<dbReference type="EMBL" id="JXTC01000065">
    <property type="protein sequence ID" value="PON92493.1"/>
    <property type="molecule type" value="Genomic_DNA"/>
</dbReference>
<evidence type="ECO:0000313" key="2">
    <source>
        <dbReference type="Proteomes" id="UP000237000"/>
    </source>
</evidence>
<dbReference type="AlphaFoldDB" id="A0A2P5F3X0"/>
<accession>A0A2P5F3X0</accession>
<dbReference type="InParanoid" id="A0A2P5F3X0"/>
<comment type="caution">
    <text evidence="1">The sequence shown here is derived from an EMBL/GenBank/DDBJ whole genome shotgun (WGS) entry which is preliminary data.</text>
</comment>
<reference evidence="2" key="1">
    <citation type="submission" date="2016-06" db="EMBL/GenBank/DDBJ databases">
        <title>Parallel loss of symbiosis genes in relatives of nitrogen-fixing non-legume Parasponia.</title>
        <authorList>
            <person name="Van Velzen R."/>
            <person name="Holmer R."/>
            <person name="Bu F."/>
            <person name="Rutten L."/>
            <person name="Van Zeijl A."/>
            <person name="Liu W."/>
            <person name="Santuari L."/>
            <person name="Cao Q."/>
            <person name="Sharma T."/>
            <person name="Shen D."/>
            <person name="Roswanjaya Y."/>
            <person name="Wardhani T."/>
            <person name="Kalhor M.S."/>
            <person name="Jansen J."/>
            <person name="Van den Hoogen J."/>
            <person name="Gungor B."/>
            <person name="Hartog M."/>
            <person name="Hontelez J."/>
            <person name="Verver J."/>
            <person name="Yang W.-C."/>
            <person name="Schijlen E."/>
            <person name="Repin R."/>
            <person name="Schilthuizen M."/>
            <person name="Schranz E."/>
            <person name="Heidstra R."/>
            <person name="Miyata K."/>
            <person name="Fedorova E."/>
            <person name="Kohlen W."/>
            <person name="Bisseling T."/>
            <person name="Smit S."/>
            <person name="Geurts R."/>
        </authorList>
    </citation>
    <scope>NUCLEOTIDE SEQUENCE [LARGE SCALE GENOMIC DNA]</scope>
    <source>
        <strain evidence="2">cv. RG33-2</strain>
    </source>
</reference>
<name>A0A2P5F3X0_TREOI</name>